<dbReference type="RefSeq" id="WP_408155698.1">
    <property type="nucleotide sequence ID" value="NZ_JAQQFM010000002.1"/>
</dbReference>
<dbReference type="InterPro" id="IPR000182">
    <property type="entry name" value="GNAT_dom"/>
</dbReference>
<dbReference type="InterPro" id="IPR016181">
    <property type="entry name" value="Acyl_CoA_acyltransferase"/>
</dbReference>
<dbReference type="PANTHER" id="PTHR43792:SF1">
    <property type="entry name" value="N-ACETYLTRANSFERASE DOMAIN-CONTAINING PROTEIN"/>
    <property type="match status" value="1"/>
</dbReference>
<dbReference type="PANTHER" id="PTHR43792">
    <property type="entry name" value="GNAT FAMILY, PUTATIVE (AFU_ORTHOLOGUE AFUA_3G00765)-RELATED-RELATED"/>
    <property type="match status" value="1"/>
</dbReference>
<dbReference type="Pfam" id="PF13302">
    <property type="entry name" value="Acetyltransf_3"/>
    <property type="match status" value="1"/>
</dbReference>
<comment type="caution">
    <text evidence="2">The sequence shown here is derived from an EMBL/GenBank/DDBJ whole genome shotgun (WGS) entry which is preliminary data.</text>
</comment>
<name>A0ABW9A4F8_9BURK</name>
<accession>A0ABW9A4F8</accession>
<dbReference type="EMBL" id="JAQQFM010000002">
    <property type="protein sequence ID" value="MFL9923766.1"/>
    <property type="molecule type" value="Genomic_DNA"/>
</dbReference>
<dbReference type="PROSITE" id="PS51186">
    <property type="entry name" value="GNAT"/>
    <property type="match status" value="1"/>
</dbReference>
<feature type="domain" description="N-acetyltransferase" evidence="1">
    <location>
        <begin position="14"/>
        <end position="179"/>
    </location>
</feature>
<reference evidence="2 3" key="1">
    <citation type="journal article" date="2024" name="Chem. Sci.">
        <title>Discovery of megapolipeptins by genome mining of a Burkholderiales bacteria collection.</title>
        <authorList>
            <person name="Paulo B.S."/>
            <person name="Recchia M.J.J."/>
            <person name="Lee S."/>
            <person name="Fergusson C.H."/>
            <person name="Romanowski S.B."/>
            <person name="Hernandez A."/>
            <person name="Krull N."/>
            <person name="Liu D.Y."/>
            <person name="Cavanagh H."/>
            <person name="Bos A."/>
            <person name="Gray C.A."/>
            <person name="Murphy B.T."/>
            <person name="Linington R.G."/>
            <person name="Eustaquio A.S."/>
        </authorList>
    </citation>
    <scope>NUCLEOTIDE SEQUENCE [LARGE SCALE GENOMIC DNA]</scope>
    <source>
        <strain evidence="2 3">RL21-008-BIB-A</strain>
    </source>
</reference>
<gene>
    <name evidence="2" type="ORF">PQR62_05810</name>
</gene>
<dbReference type="SUPFAM" id="SSF55729">
    <property type="entry name" value="Acyl-CoA N-acyltransferases (Nat)"/>
    <property type="match status" value="1"/>
</dbReference>
<dbReference type="Proteomes" id="UP001629246">
    <property type="component" value="Unassembled WGS sequence"/>
</dbReference>
<proteinExistence type="predicted"/>
<evidence type="ECO:0000259" key="1">
    <source>
        <dbReference type="PROSITE" id="PS51186"/>
    </source>
</evidence>
<dbReference type="Gene3D" id="3.40.630.30">
    <property type="match status" value="1"/>
</dbReference>
<sequence>MTQTIDFSLHGERVLLRSWRASDLAPFAALNADADVMRHFPSRLTREESDALVMRIQTHFIKYGFGPWVLEIPGQIEFGGFVGLLHVSFDAPFTPAVEIGWRLLPQLWGKGYATEAAQLALRYAFESLHLKRVVSFTAPANLASLAVMHRLGMQPALPSEFQHPKLPPGHHLQLHKLFEIRLEEWLSRKA</sequence>
<evidence type="ECO:0000313" key="3">
    <source>
        <dbReference type="Proteomes" id="UP001629246"/>
    </source>
</evidence>
<dbReference type="InterPro" id="IPR051531">
    <property type="entry name" value="N-acetyltransferase"/>
</dbReference>
<protein>
    <submittedName>
        <fullName evidence="2">GNAT family N-acetyltransferase</fullName>
    </submittedName>
</protein>
<keyword evidence="3" id="KW-1185">Reference proteome</keyword>
<organism evidence="2 3">
    <name type="scientific">Herbaspirillum lusitanum</name>
    <dbReference type="NCBI Taxonomy" id="213312"/>
    <lineage>
        <taxon>Bacteria</taxon>
        <taxon>Pseudomonadati</taxon>
        <taxon>Pseudomonadota</taxon>
        <taxon>Betaproteobacteria</taxon>
        <taxon>Burkholderiales</taxon>
        <taxon>Oxalobacteraceae</taxon>
        <taxon>Herbaspirillum</taxon>
    </lineage>
</organism>
<evidence type="ECO:0000313" key="2">
    <source>
        <dbReference type="EMBL" id="MFL9923766.1"/>
    </source>
</evidence>